<proteinExistence type="predicted"/>
<evidence type="ECO:0000259" key="1">
    <source>
        <dbReference type="Pfam" id="PF13490"/>
    </source>
</evidence>
<dbReference type="RefSeq" id="WP_014707273.1">
    <property type="nucleotide sequence ID" value="NC_017857.3"/>
</dbReference>
<dbReference type="HOGENOM" id="CLU_179277_1_1_6"/>
<dbReference type="Proteomes" id="UP000009144">
    <property type="component" value="Chromosome"/>
</dbReference>
<accession>I1XKI6</accession>
<dbReference type="InterPro" id="IPR027383">
    <property type="entry name" value="Znf_put"/>
</dbReference>
<dbReference type="KEGG" id="mej:Q7A_2091"/>
<organism evidence="2 3">
    <name type="scientific">Methylophaga nitratireducenticrescens</name>
    <dbReference type="NCBI Taxonomy" id="754476"/>
    <lineage>
        <taxon>Bacteria</taxon>
        <taxon>Pseudomonadati</taxon>
        <taxon>Pseudomonadota</taxon>
        <taxon>Gammaproteobacteria</taxon>
        <taxon>Thiotrichales</taxon>
        <taxon>Piscirickettsiaceae</taxon>
        <taxon>Methylophaga</taxon>
    </lineage>
</organism>
<dbReference type="PATRIC" id="fig|754476.3.peg.2068"/>
<protein>
    <recommendedName>
        <fullName evidence="1">Putative zinc-finger domain-containing protein</fullName>
    </recommendedName>
</protein>
<name>I1XKI6_METNJ</name>
<dbReference type="Pfam" id="PF13490">
    <property type="entry name" value="zf-HC2"/>
    <property type="match status" value="1"/>
</dbReference>
<keyword evidence="3" id="KW-1185">Reference proteome</keyword>
<gene>
    <name evidence="2" type="ordered locus">Q7A_2091</name>
</gene>
<dbReference type="EMBL" id="CP003390">
    <property type="protein sequence ID" value="AFI84905.1"/>
    <property type="molecule type" value="Genomic_DNA"/>
</dbReference>
<dbReference type="STRING" id="754476.Q7A_2091"/>
<reference evidence="2 3" key="2">
    <citation type="journal article" date="2013" name="Int. J. Syst. Evol. Microbiol.">
        <title>Methylophaga nitratireducenticrescens sp. nov. and Methylophaga frappieri sp. nov., isolated from the biofilm of the methanol-fed denitrification system treating the seawater at the Montreal Biodome.</title>
        <authorList>
            <person name="Villeneuve C."/>
            <person name="Martineau C."/>
            <person name="Mauffrey F."/>
            <person name="Villemur R."/>
        </authorList>
    </citation>
    <scope>NUCLEOTIDE SEQUENCE [LARGE SCALE GENOMIC DNA]</scope>
    <source>
        <strain evidence="2 3">JAM1</strain>
    </source>
</reference>
<feature type="domain" description="Putative zinc-finger" evidence="1">
    <location>
        <begin position="4"/>
        <end position="38"/>
    </location>
</feature>
<sequence length="79" mass="9336">MLKCREIEQLASDYLDQDLSFGQLMAFKMHLFICHNCRNYVRQLKITITSIKLMPANQIIVDDKTKELAKLLRENARKH</sequence>
<reference evidence="2 3" key="1">
    <citation type="journal article" date="2012" name="J. Bacteriol.">
        <title>Complete genome sequences of Methylophaga sp. strain JAM1 and Methylophaga sp. strain JAM7.</title>
        <authorList>
            <person name="Villeneuve C."/>
            <person name="Martineau C."/>
            <person name="Mauffrey F."/>
            <person name="Villemur R."/>
        </authorList>
    </citation>
    <scope>NUCLEOTIDE SEQUENCE [LARGE SCALE GENOMIC DNA]</scope>
    <source>
        <strain evidence="2 3">JAM1</strain>
    </source>
</reference>
<evidence type="ECO:0000313" key="2">
    <source>
        <dbReference type="EMBL" id="AFI84905.1"/>
    </source>
</evidence>
<dbReference type="AlphaFoldDB" id="I1XKI6"/>
<evidence type="ECO:0000313" key="3">
    <source>
        <dbReference type="Proteomes" id="UP000009144"/>
    </source>
</evidence>